<comment type="caution">
    <text evidence="3">The sequence shown here is derived from an EMBL/GenBank/DDBJ whole genome shotgun (WGS) entry which is preliminary data.</text>
</comment>
<dbReference type="Gene3D" id="3.30.428.10">
    <property type="entry name" value="HIT-like"/>
    <property type="match status" value="1"/>
</dbReference>
<dbReference type="PANTHER" id="PTHR42997">
    <property type="entry name" value="HIT FAMILY HYDROLASE"/>
    <property type="match status" value="1"/>
</dbReference>
<name>A0A941W407_9BACT</name>
<dbReference type="InterPro" id="IPR036265">
    <property type="entry name" value="HIT-like_sf"/>
</dbReference>
<dbReference type="SUPFAM" id="SSF54197">
    <property type="entry name" value="HIT-like"/>
    <property type="match status" value="1"/>
</dbReference>
<gene>
    <name evidence="3" type="ORF">MAG551_01942</name>
</gene>
<dbReference type="PROSITE" id="PS00892">
    <property type="entry name" value="HIT_1"/>
    <property type="match status" value="1"/>
</dbReference>
<dbReference type="InterPro" id="IPR011146">
    <property type="entry name" value="HIT-like"/>
</dbReference>
<reference evidence="3" key="1">
    <citation type="journal article" date="2021" name="ISME J.">
        <title>Fine-scale metabolic discontinuity in a stratified prokaryote microbiome of a Red Sea deep halocline.</title>
        <authorList>
            <person name="Michoud G."/>
            <person name="Ngugi D.K."/>
            <person name="Barozzi A."/>
            <person name="Merlino G."/>
            <person name="Calleja M.L."/>
            <person name="Delgado-Huertas A."/>
            <person name="Moran X.A.G."/>
            <person name="Daffonchio D."/>
        </authorList>
    </citation>
    <scope>NUCLEOTIDE SEQUENCE</scope>
    <source>
        <strain evidence="3">SuakinDeep_MAG55_1</strain>
    </source>
</reference>
<evidence type="ECO:0000256" key="1">
    <source>
        <dbReference type="PROSITE-ProRule" id="PRU00464"/>
    </source>
</evidence>
<protein>
    <submittedName>
        <fullName evidence="3">AP-4-A phosphorylase</fullName>
    </submittedName>
</protein>
<dbReference type="PANTHER" id="PTHR42997:SF1">
    <property type="entry name" value="AP-4-A PHOSPHORYLASE"/>
    <property type="match status" value="1"/>
</dbReference>
<dbReference type="EMBL" id="JAANXD010000076">
    <property type="protein sequence ID" value="MBS1258878.1"/>
    <property type="molecule type" value="Genomic_DNA"/>
</dbReference>
<feature type="domain" description="HIT" evidence="2">
    <location>
        <begin position="1"/>
        <end position="89"/>
    </location>
</feature>
<comment type="caution">
    <text evidence="1">Lacks conserved residue(s) required for the propagation of feature annotation.</text>
</comment>
<sequence length="106" mass="12236">MVVYDKYPVSPGHILIIAKRPVTRFSELTKQEKFDLIELIDWTVQYLEKTLESKPDGFNIGINDGEAAGQTIEQLHFHVIPRYHNDVPDPRGGIRYVIPEKGKCWD</sequence>
<evidence type="ECO:0000313" key="4">
    <source>
        <dbReference type="Proteomes" id="UP000722750"/>
    </source>
</evidence>
<dbReference type="InterPro" id="IPR019808">
    <property type="entry name" value="Histidine_triad_CS"/>
</dbReference>
<dbReference type="InterPro" id="IPR052908">
    <property type="entry name" value="AP-4-A_phosphorylase"/>
</dbReference>
<evidence type="ECO:0000259" key="2">
    <source>
        <dbReference type="PROSITE" id="PS51084"/>
    </source>
</evidence>
<evidence type="ECO:0000313" key="3">
    <source>
        <dbReference type="EMBL" id="MBS1258878.1"/>
    </source>
</evidence>
<proteinExistence type="predicted"/>
<dbReference type="Proteomes" id="UP000722750">
    <property type="component" value="Unassembled WGS sequence"/>
</dbReference>
<dbReference type="AlphaFoldDB" id="A0A941W407"/>
<accession>A0A941W407</accession>
<organism evidence="3 4">
    <name type="scientific">Candidatus Scalindua arabica</name>
    <dbReference type="NCBI Taxonomy" id="1127984"/>
    <lineage>
        <taxon>Bacteria</taxon>
        <taxon>Pseudomonadati</taxon>
        <taxon>Planctomycetota</taxon>
        <taxon>Candidatus Brocadiia</taxon>
        <taxon>Candidatus Brocadiales</taxon>
        <taxon>Candidatus Scalinduaceae</taxon>
        <taxon>Candidatus Scalindua</taxon>
    </lineage>
</organism>
<dbReference type="GO" id="GO:0003824">
    <property type="term" value="F:catalytic activity"/>
    <property type="evidence" value="ECO:0007669"/>
    <property type="project" value="InterPro"/>
</dbReference>
<dbReference type="PROSITE" id="PS51084">
    <property type="entry name" value="HIT_2"/>
    <property type="match status" value="1"/>
</dbReference>
<dbReference type="Pfam" id="PF01230">
    <property type="entry name" value="HIT"/>
    <property type="match status" value="1"/>
</dbReference>